<dbReference type="GeneID" id="92836792"/>
<dbReference type="PANTHER" id="PTHR34700:SF4">
    <property type="entry name" value="PHAGE-LIKE ELEMENT PBSX PROTEIN XKDP"/>
    <property type="match status" value="1"/>
</dbReference>
<evidence type="ECO:0000259" key="2">
    <source>
        <dbReference type="PROSITE" id="PS51782"/>
    </source>
</evidence>
<comment type="caution">
    <text evidence="3">The sequence shown here is derived from an EMBL/GenBank/DDBJ whole genome shotgun (WGS) entry which is preliminary data.</text>
</comment>
<dbReference type="Pfam" id="PF01476">
    <property type="entry name" value="LysM"/>
    <property type="match status" value="1"/>
</dbReference>
<dbReference type="PANTHER" id="PTHR34700">
    <property type="entry name" value="POTASSIUM BINDING PROTEIN KBP"/>
    <property type="match status" value="1"/>
</dbReference>
<organism evidence="3 4">
    <name type="scientific">Acinetobacter modestus</name>
    <dbReference type="NCBI Taxonomy" id="1776740"/>
    <lineage>
        <taxon>Bacteria</taxon>
        <taxon>Pseudomonadati</taxon>
        <taxon>Pseudomonadota</taxon>
        <taxon>Gammaproteobacteria</taxon>
        <taxon>Moraxellales</taxon>
        <taxon>Moraxellaceae</taxon>
        <taxon>Acinetobacter</taxon>
    </lineage>
</organism>
<dbReference type="EMBL" id="APOJ01000003">
    <property type="protein sequence ID" value="ENU28606.1"/>
    <property type="molecule type" value="Genomic_DNA"/>
</dbReference>
<dbReference type="InterPro" id="IPR052196">
    <property type="entry name" value="Bact_Kbp"/>
</dbReference>
<dbReference type="SUPFAM" id="SSF54106">
    <property type="entry name" value="LysM domain"/>
    <property type="match status" value="1"/>
</dbReference>
<dbReference type="InterPro" id="IPR036779">
    <property type="entry name" value="LysM_dom_sf"/>
</dbReference>
<evidence type="ECO:0000256" key="1">
    <source>
        <dbReference type="SAM" id="SignalP"/>
    </source>
</evidence>
<dbReference type="CDD" id="cd00118">
    <property type="entry name" value="LysM"/>
    <property type="match status" value="1"/>
</dbReference>
<accession>A0ABN0JTF3</accession>
<feature type="chain" id="PRO_5047158825" description="LysM domain-containing protein" evidence="1">
    <location>
        <begin position="39"/>
        <end position="383"/>
    </location>
</feature>
<dbReference type="Proteomes" id="UP000013190">
    <property type="component" value="Unassembled WGS sequence"/>
</dbReference>
<keyword evidence="4" id="KW-1185">Reference proteome</keyword>
<dbReference type="InterPro" id="IPR018392">
    <property type="entry name" value="LysM"/>
</dbReference>
<sequence length="383" mass="41817">MKKVLNGIPSFHALGLKKQLIAAAICAGLGMSINLTHAASPNANPPSVKAGAPHVYVVKKGDTLWDISGKFLSKPWRWPEIWASNKHVKNPHWIYPGDRLLLCSLNGKPLIGKDEGDGCDGIIRRYSGNTSTLRPKVRIEALNNSVPVIPLADIQQWLERTSVLPASAISDTPYVLGTADNRVLAGKGQSIYVRGQGIENGQRYGVYREGEPYIVLDEKGKKQNLGVELTQVASGVAITNEKDITTFELTDSYTGEVRRGDRVMLEQEAMLPTLFYPTEPNQVKDGGKVIRVMGSIGTAAKNGVVTVDRGTADGIEIGQVFSTYQDGETVRDPKTKESIKLPGQYVGSIMIFKSFDRISYGYVLESELPIKIGSNIKPPRLDN</sequence>
<reference evidence="4" key="1">
    <citation type="submission" date="2013-02" db="EMBL/GenBank/DDBJ databases">
        <title>The Genome Sequence of Acinetobacter sp. NIPH 236.</title>
        <authorList>
            <consortium name="The Broad Institute Genome Sequencing Platform"/>
            <consortium name="The Broad Institute Genome Sequencing Center for Infectious Disease"/>
            <person name="Cerqueira G."/>
            <person name="Feldgarden M."/>
            <person name="Courvalin P."/>
            <person name="Perichon B."/>
            <person name="Grillot-Courvalin C."/>
            <person name="Clermont D."/>
            <person name="Rocha E."/>
            <person name="Yoon E.-J."/>
            <person name="Nemec A."/>
            <person name="Walker B."/>
            <person name="Young S.K."/>
            <person name="Zeng Q."/>
            <person name="Gargeya S."/>
            <person name="Fitzgerald M."/>
            <person name="Haas B."/>
            <person name="Abouelleil A."/>
            <person name="Alvarado L."/>
            <person name="Arachchi H.M."/>
            <person name="Berlin A.M."/>
            <person name="Chapman S.B."/>
            <person name="Dewar J."/>
            <person name="Goldberg J."/>
            <person name="Griggs A."/>
            <person name="Gujja S."/>
            <person name="Hansen M."/>
            <person name="Howarth C."/>
            <person name="Imamovic A."/>
            <person name="Larimer J."/>
            <person name="McCowan C."/>
            <person name="Murphy C."/>
            <person name="Neiman D."/>
            <person name="Pearson M."/>
            <person name="Priest M."/>
            <person name="Roberts A."/>
            <person name="Saif S."/>
            <person name="Shea T."/>
            <person name="Sisk P."/>
            <person name="Sykes S."/>
            <person name="Wortman J."/>
            <person name="Nusbaum C."/>
            <person name="Birren B."/>
        </authorList>
    </citation>
    <scope>NUCLEOTIDE SEQUENCE [LARGE SCALE GENOMIC DNA]</scope>
    <source>
        <strain evidence="4">NIPH 236</strain>
    </source>
</reference>
<proteinExistence type="predicted"/>
<evidence type="ECO:0000313" key="3">
    <source>
        <dbReference type="EMBL" id="ENU28606.1"/>
    </source>
</evidence>
<feature type="signal peptide" evidence="1">
    <location>
        <begin position="1"/>
        <end position="38"/>
    </location>
</feature>
<gene>
    <name evidence="3" type="ORF">F992_00022</name>
</gene>
<dbReference type="PROSITE" id="PS51782">
    <property type="entry name" value="LYSM"/>
    <property type="match status" value="1"/>
</dbReference>
<keyword evidence="1" id="KW-0732">Signal</keyword>
<feature type="domain" description="LysM" evidence="2">
    <location>
        <begin position="54"/>
        <end position="102"/>
    </location>
</feature>
<evidence type="ECO:0000313" key="4">
    <source>
        <dbReference type="Proteomes" id="UP000013190"/>
    </source>
</evidence>
<protein>
    <recommendedName>
        <fullName evidence="2">LysM domain-containing protein</fullName>
    </recommendedName>
</protein>
<dbReference type="Gene3D" id="3.10.350.10">
    <property type="entry name" value="LysM domain"/>
    <property type="match status" value="1"/>
</dbReference>
<reference evidence="3 4" key="2">
    <citation type="journal article" date="2016" name="Int. J. Syst. Evol. Microbiol.">
        <title>Taxonomy of haemolytic and/or proteolytic strains of the genus Acinetobacter with the proposal of Acinetobacter courvalinii sp. nov. (genomic species 14 sensu Bouvet &amp; Jeanjean), Acinetobacter dispersus sp. nov. (genomic species 17), Acinetobacter modestus sp. nov., Acinetobacter proteolyticus sp. nov. and Acinetobacter vivianii sp. nov.</title>
        <authorList>
            <person name="Nemec A."/>
            <person name="Radolfova-Krizova L."/>
            <person name="Maixnerova M."/>
            <person name="Vrestiakova E."/>
            <person name="Jezek P."/>
            <person name="Sedo O."/>
        </authorList>
    </citation>
    <scope>NUCLEOTIDE SEQUENCE [LARGE SCALE GENOMIC DNA]</scope>
    <source>
        <strain evidence="3 4">NIPH 236</strain>
    </source>
</reference>
<dbReference type="RefSeq" id="WP_004665180.1">
    <property type="nucleotide sequence ID" value="NZ_BMDV01000007.1"/>
</dbReference>
<name>A0ABN0JTF3_9GAMM</name>